<proteinExistence type="predicted"/>
<dbReference type="Gene3D" id="1.10.1200.10">
    <property type="entry name" value="ACP-like"/>
    <property type="match status" value="1"/>
</dbReference>
<dbReference type="SUPFAM" id="SSF47336">
    <property type="entry name" value="ACP-like"/>
    <property type="match status" value="1"/>
</dbReference>
<evidence type="ECO:0000313" key="1">
    <source>
        <dbReference type="EMBL" id="SEB35015.1"/>
    </source>
</evidence>
<sequence length="80" mass="9236">MSKYSEIYKNISQILLAEFGVSDEYIKGEYRLNGDILDNRLEVFELTLNVENEYQIGIDENLITEKTTFGDLVKIVENAL</sequence>
<protein>
    <submittedName>
        <fullName evidence="1">Acyl carrier protein</fullName>
    </submittedName>
</protein>
<reference evidence="2" key="1">
    <citation type="submission" date="2016-10" db="EMBL/GenBank/DDBJ databases">
        <authorList>
            <person name="Varghese N."/>
            <person name="Submissions S."/>
        </authorList>
    </citation>
    <scope>NUCLEOTIDE SEQUENCE [LARGE SCALE GENOMIC DNA]</scope>
    <source>
        <strain evidence="2">ES.061</strain>
    </source>
</reference>
<dbReference type="AlphaFoldDB" id="A0A1H4IMA6"/>
<keyword evidence="2" id="KW-1185">Reference proteome</keyword>
<organism evidence="1 2">
    <name type="scientific">Nitratireductor aquibiodomus</name>
    <dbReference type="NCBI Taxonomy" id="204799"/>
    <lineage>
        <taxon>Bacteria</taxon>
        <taxon>Pseudomonadati</taxon>
        <taxon>Pseudomonadota</taxon>
        <taxon>Alphaproteobacteria</taxon>
        <taxon>Hyphomicrobiales</taxon>
        <taxon>Phyllobacteriaceae</taxon>
        <taxon>Nitratireductor</taxon>
    </lineage>
</organism>
<accession>A0A1H4IMA6</accession>
<dbReference type="EMBL" id="FNSL01000001">
    <property type="protein sequence ID" value="SEB35015.1"/>
    <property type="molecule type" value="Genomic_DNA"/>
</dbReference>
<dbReference type="RefSeq" id="WP_143038409.1">
    <property type="nucleotide sequence ID" value="NZ_FNSL01000001.1"/>
</dbReference>
<name>A0A1H4IMA6_9HYPH</name>
<dbReference type="Proteomes" id="UP000199064">
    <property type="component" value="Unassembled WGS sequence"/>
</dbReference>
<dbReference type="InterPro" id="IPR036736">
    <property type="entry name" value="ACP-like_sf"/>
</dbReference>
<evidence type="ECO:0000313" key="2">
    <source>
        <dbReference type="Proteomes" id="UP000199064"/>
    </source>
</evidence>
<gene>
    <name evidence="1" type="ORF">SAMN05216452_0177</name>
</gene>